<evidence type="ECO:0000256" key="3">
    <source>
        <dbReference type="ARBA" id="ARBA00022989"/>
    </source>
</evidence>
<dbReference type="InterPro" id="IPR001694">
    <property type="entry name" value="NADH_UbQ_OxRdtase_su1/FPO"/>
</dbReference>
<evidence type="ECO:0000313" key="7">
    <source>
        <dbReference type="EMBL" id="HGU59841.1"/>
    </source>
</evidence>
<dbReference type="PANTHER" id="PTHR11432:SF3">
    <property type="entry name" value="NADH-UBIQUINONE OXIDOREDUCTASE CHAIN 1"/>
    <property type="match status" value="1"/>
</dbReference>
<feature type="transmembrane region" description="Helical" evidence="5">
    <location>
        <begin position="21"/>
        <end position="41"/>
    </location>
</feature>
<evidence type="ECO:0000313" key="6">
    <source>
        <dbReference type="EMBL" id="HGE66674.1"/>
    </source>
</evidence>
<dbReference type="Pfam" id="PF00146">
    <property type="entry name" value="NADHdh"/>
    <property type="match status" value="1"/>
</dbReference>
<sequence>MFEELMSIFMGDSVNIPLIQPIVDTLMGIPLINLIVAFILWRPIFHILVIPGLLGITIILLWIVYWERKLTARVQWRVGPKEVARRAGGVIQTLADGIRYFFQEVIAHRDAHKLYFIQFPLISFLPVLLPLLFIPAGSVWGIRTIYALPIALALISLIPVFILGMGWASNNKFAYIGTVREAFIYFAYEIPFIISVIAMTVIYETADFFEIVAKQSIIPGVFINPIAFIVFLITLLIATSRLPFDIPEADQEIAFGPYVEYSGILFGLVMTLPYEKLYLLSLISVILFFGGWNGPAIPILGDLAPALWLFIKAFIFMSIVSLTRSIYGRYRIDQTLKMGWSKIMALSIIGLILSAGVAIW</sequence>
<evidence type="ECO:0000256" key="4">
    <source>
        <dbReference type="ARBA" id="ARBA00023136"/>
    </source>
</evidence>
<dbReference type="AlphaFoldDB" id="A0A7C4WF90"/>
<evidence type="ECO:0000256" key="5">
    <source>
        <dbReference type="SAM" id="Phobius"/>
    </source>
</evidence>
<keyword evidence="4 5" id="KW-0472">Membrane</keyword>
<evidence type="ECO:0000256" key="2">
    <source>
        <dbReference type="ARBA" id="ARBA00022692"/>
    </source>
</evidence>
<gene>
    <name evidence="7" type="primary">nuoH</name>
    <name evidence="7" type="ORF">ENT89_06810</name>
    <name evidence="6" type="ORF">ENX77_06135</name>
</gene>
<keyword evidence="2 5" id="KW-0812">Transmembrane</keyword>
<dbReference type="EC" id="1.6.5.11" evidence="7"/>
<dbReference type="NCBIfam" id="NF004741">
    <property type="entry name" value="PRK06076.1-2"/>
    <property type="match status" value="1"/>
</dbReference>
<dbReference type="EMBL" id="DTPI01000031">
    <property type="protein sequence ID" value="HGE66674.1"/>
    <property type="molecule type" value="Genomic_DNA"/>
</dbReference>
<dbReference type="GO" id="GO:0016020">
    <property type="term" value="C:membrane"/>
    <property type="evidence" value="ECO:0007669"/>
    <property type="project" value="UniProtKB-SubCell"/>
</dbReference>
<feature type="transmembrane region" description="Helical" evidence="5">
    <location>
        <begin position="114"/>
        <end position="134"/>
    </location>
</feature>
<dbReference type="HAMAP" id="MF_01350">
    <property type="entry name" value="NDH1_NuoH"/>
    <property type="match status" value="1"/>
</dbReference>
<evidence type="ECO:0000256" key="1">
    <source>
        <dbReference type="ARBA" id="ARBA00004141"/>
    </source>
</evidence>
<comment type="caution">
    <text evidence="7">The sequence shown here is derived from an EMBL/GenBank/DDBJ whole genome shotgun (WGS) entry which is preliminary data.</text>
</comment>
<dbReference type="GO" id="GO:0003954">
    <property type="term" value="F:NADH dehydrogenase activity"/>
    <property type="evidence" value="ECO:0007669"/>
    <property type="project" value="TreeGrafter"/>
</dbReference>
<organism evidence="7">
    <name type="scientific">Geoglobus ahangari</name>
    <dbReference type="NCBI Taxonomy" id="113653"/>
    <lineage>
        <taxon>Archaea</taxon>
        <taxon>Methanobacteriati</taxon>
        <taxon>Methanobacteriota</taxon>
        <taxon>Archaeoglobi</taxon>
        <taxon>Archaeoglobales</taxon>
        <taxon>Archaeoglobaceae</taxon>
        <taxon>Geoglobus</taxon>
    </lineage>
</organism>
<name>A0A7C4WF90_9EURY</name>
<keyword evidence="3 5" id="KW-1133">Transmembrane helix</keyword>
<proteinExistence type="inferred from homology"/>
<feature type="transmembrane region" description="Helical" evidence="5">
    <location>
        <begin position="277"/>
        <end position="300"/>
    </location>
</feature>
<feature type="transmembrane region" description="Helical" evidence="5">
    <location>
        <begin position="339"/>
        <end position="359"/>
    </location>
</feature>
<keyword evidence="7" id="KW-0560">Oxidoreductase</keyword>
<comment type="subcellular location">
    <subcellularLocation>
        <location evidence="1">Membrane</location>
        <topology evidence="1">Multi-pass membrane protein</topology>
    </subcellularLocation>
</comment>
<feature type="transmembrane region" description="Helical" evidence="5">
    <location>
        <begin position="306"/>
        <end position="327"/>
    </location>
</feature>
<feature type="transmembrane region" description="Helical" evidence="5">
    <location>
        <begin position="182"/>
        <end position="203"/>
    </location>
</feature>
<protein>
    <submittedName>
        <fullName evidence="7">NADH-quinone oxidoreductase subunit NuoH</fullName>
        <ecNumber evidence="7">1.6.5.11</ecNumber>
    </submittedName>
</protein>
<dbReference type="GO" id="GO:0009060">
    <property type="term" value="P:aerobic respiration"/>
    <property type="evidence" value="ECO:0007669"/>
    <property type="project" value="TreeGrafter"/>
</dbReference>
<accession>A0A7C4WF90</accession>
<dbReference type="EMBL" id="DTAK01000050">
    <property type="protein sequence ID" value="HGU59841.1"/>
    <property type="molecule type" value="Genomic_DNA"/>
</dbReference>
<feature type="transmembrane region" description="Helical" evidence="5">
    <location>
        <begin position="146"/>
        <end position="170"/>
    </location>
</feature>
<reference evidence="7" key="1">
    <citation type="journal article" date="2020" name="mSystems">
        <title>Genome- and Community-Level Interaction Insights into Carbon Utilization and Element Cycling Functions of Hydrothermarchaeota in Hydrothermal Sediment.</title>
        <authorList>
            <person name="Zhou Z."/>
            <person name="Liu Y."/>
            <person name="Xu W."/>
            <person name="Pan J."/>
            <person name="Luo Z.H."/>
            <person name="Li M."/>
        </authorList>
    </citation>
    <scope>NUCLEOTIDE SEQUENCE [LARGE SCALE GENOMIC DNA]</scope>
    <source>
        <strain evidence="7">SpSt-62</strain>
        <strain evidence="6">SpSt-97</strain>
    </source>
</reference>
<feature type="transmembrane region" description="Helical" evidence="5">
    <location>
        <begin position="47"/>
        <end position="66"/>
    </location>
</feature>
<feature type="transmembrane region" description="Helical" evidence="5">
    <location>
        <begin position="215"/>
        <end position="238"/>
    </location>
</feature>
<dbReference type="PANTHER" id="PTHR11432">
    <property type="entry name" value="NADH DEHYDROGENASE SUBUNIT 1"/>
    <property type="match status" value="1"/>
</dbReference>